<evidence type="ECO:0000259" key="15">
    <source>
        <dbReference type="PROSITE" id="PS51194"/>
    </source>
</evidence>
<evidence type="ECO:0000259" key="14">
    <source>
        <dbReference type="PROSITE" id="PS51192"/>
    </source>
</evidence>
<evidence type="ECO:0000256" key="8">
    <source>
        <dbReference type="ARBA" id="ARBA00022853"/>
    </source>
</evidence>
<feature type="domain" description="Helicase ATP-binding" evidence="14">
    <location>
        <begin position="349"/>
        <end position="521"/>
    </location>
</feature>
<dbReference type="CDD" id="cd18793">
    <property type="entry name" value="SF2_C_SNF"/>
    <property type="match status" value="1"/>
</dbReference>
<dbReference type="GO" id="GO:0005524">
    <property type="term" value="F:ATP binding"/>
    <property type="evidence" value="ECO:0007669"/>
    <property type="project" value="UniProtKB-KW"/>
</dbReference>
<name>A0A1B6BYB9_9HEMI</name>
<protein>
    <recommendedName>
        <fullName evidence="12">SWI/SNF-related matrix-associated actin-dependent regulator of chromatin subfamily A containing DEAD/H box 1 homolog</fullName>
        <ecNumber evidence="3">3.6.4.12</ecNumber>
    </recommendedName>
</protein>
<dbReference type="FunFam" id="3.40.50.10810:FF:000014">
    <property type="entry name" value="SWI/SNF-related matrix-associated actin-dependent regulator of chromatin subfamily A containing DEAD/H box 1"/>
    <property type="match status" value="1"/>
</dbReference>
<keyword evidence="6" id="KW-0347">Helicase</keyword>
<dbReference type="Pfam" id="PF00271">
    <property type="entry name" value="Helicase_C"/>
    <property type="match status" value="1"/>
</dbReference>
<dbReference type="EC" id="3.6.4.12" evidence="3"/>
<keyword evidence="10" id="KW-0539">Nucleus</keyword>
<evidence type="ECO:0000256" key="7">
    <source>
        <dbReference type="ARBA" id="ARBA00022840"/>
    </source>
</evidence>
<proteinExistence type="inferred from homology"/>
<dbReference type="Pfam" id="PF00176">
    <property type="entry name" value="SNF2-rel_dom"/>
    <property type="match status" value="1"/>
</dbReference>
<keyword evidence="9" id="KW-0238">DNA-binding</keyword>
<evidence type="ECO:0000256" key="3">
    <source>
        <dbReference type="ARBA" id="ARBA00012551"/>
    </source>
</evidence>
<keyword evidence="4" id="KW-0547">Nucleotide-binding</keyword>
<dbReference type="PROSITE" id="PS51192">
    <property type="entry name" value="HELICASE_ATP_BIND_1"/>
    <property type="match status" value="1"/>
</dbReference>
<sequence>MSNNSSSLINNLRRFRFQKGPDIDELTNHNTSNEHEISNRTNTSRAPEGDIINIESEDEDIKPIVKNKHLQIQTISDSDEEIICNGNNTKIIWLPQNNNVHEISDSDDESPVIVNQKKKVGCIEVSDDEEDDTFNPEIDKSVMKTPSKTNSFNHCKSSDVICIDDESESETITDEKAEEQINGKRKGRSPAKKKSKVKKKRCLYSESSRYEEDVFNSDDSSDEISNVKTPSQKKVLDYLSNGSEIELQMVTTQKRVQEIMELRPFKDWLDLEKKVSQSKCLTSDIYSAILQIINARDVVSNLMKKCETIAKNLEREIADGSKKIKHQPSLLNDELMLKDYQMDGLNWLAVMNNQGLSGILADEMGLGKTVQVIAFLAYLKENNLHCKTKPHLIIVPASTLENWFNELEKWCPMLSVAQYYGTPEERKYLRYIWVNSKFKDIEVILTTYNLITSSNEEKKMFRVVDFNYVIFDEAHYLKNMKNQRYENLYRIVATHRILLTGTPLQNNLLELMSLLVILMPDMFSEKTEYLKRVFSKNSKLPIEEAPLFEQEQVQRAKRIMKPFILRRLKSEVLSKLPQKTSTLVYCELEENQALKYTEMFSDFKEGKDQHFNYGFYMMQLRRMANHPLACRYIYEDEQVKKFAQLLANDFSYKEKDASKIFEDLIFKSDHELHTMCNSYKSLQGYQLPDSVLVKSGKMRKLDALLPKLKNDGHRILLFSQFVFMLDILEDYMNIRGYKFLRLDGQTSVCERQDLIDTFNTDSSILVFLLSTKAGGLGINLTAADTVIIHDIDYNPYNDKQAEDRCHRMGQTRPVTVMRFIGKGTVEEAILKVAEGKLHLEKQLTSNKESEEANSKTILQLLRNSLAEQQSS</sequence>
<gene>
    <name evidence="16" type="ORF">g.17027</name>
</gene>
<dbReference type="GO" id="GO:0003678">
    <property type="term" value="F:DNA helicase activity"/>
    <property type="evidence" value="ECO:0007669"/>
    <property type="project" value="UniProtKB-EC"/>
</dbReference>
<dbReference type="Gene3D" id="3.40.50.10810">
    <property type="entry name" value="Tandem AAA-ATPase domain"/>
    <property type="match status" value="1"/>
</dbReference>
<evidence type="ECO:0000256" key="11">
    <source>
        <dbReference type="ARBA" id="ARBA00059294"/>
    </source>
</evidence>
<dbReference type="InterPro" id="IPR027417">
    <property type="entry name" value="P-loop_NTPase"/>
</dbReference>
<comment type="function">
    <text evidence="11">DNA helicase that possesses intrinsic ATP-dependent nucleosome-remodeling activity and is both required for DNA repair and heterochromatin organization. Promotes DNA end resection of double-strand breaks (DSBs) following DNA damage: probably acts by weakening histone DNA interactions in nucleosomes flanking DSBs.</text>
</comment>
<organism evidence="16">
    <name type="scientific">Clastoptera arizonana</name>
    <name type="common">Arizona spittle bug</name>
    <dbReference type="NCBI Taxonomy" id="38151"/>
    <lineage>
        <taxon>Eukaryota</taxon>
        <taxon>Metazoa</taxon>
        <taxon>Ecdysozoa</taxon>
        <taxon>Arthropoda</taxon>
        <taxon>Hexapoda</taxon>
        <taxon>Insecta</taxon>
        <taxon>Pterygota</taxon>
        <taxon>Neoptera</taxon>
        <taxon>Paraneoptera</taxon>
        <taxon>Hemiptera</taxon>
        <taxon>Auchenorrhyncha</taxon>
        <taxon>Cercopoidea</taxon>
        <taxon>Clastopteridae</taxon>
        <taxon>Clastoptera</taxon>
    </lineage>
</organism>
<evidence type="ECO:0000256" key="5">
    <source>
        <dbReference type="ARBA" id="ARBA00022801"/>
    </source>
</evidence>
<keyword evidence="5" id="KW-0378">Hydrolase</keyword>
<evidence type="ECO:0000256" key="13">
    <source>
        <dbReference type="SAM" id="MobiDB-lite"/>
    </source>
</evidence>
<dbReference type="GO" id="GO:0005634">
    <property type="term" value="C:nucleus"/>
    <property type="evidence" value="ECO:0007669"/>
    <property type="project" value="UniProtKB-SubCell"/>
</dbReference>
<keyword evidence="7" id="KW-0067">ATP-binding</keyword>
<evidence type="ECO:0000256" key="1">
    <source>
        <dbReference type="ARBA" id="ARBA00004123"/>
    </source>
</evidence>
<reference evidence="16" key="1">
    <citation type="submission" date="2015-12" db="EMBL/GenBank/DDBJ databases">
        <title>De novo transcriptome assembly of four potential Pierce s Disease insect vectors from Arizona vineyards.</title>
        <authorList>
            <person name="Tassone E.E."/>
        </authorList>
    </citation>
    <scope>NUCLEOTIDE SEQUENCE</scope>
</reference>
<dbReference type="PANTHER" id="PTHR10799">
    <property type="entry name" value="SNF2/RAD54 HELICASE FAMILY"/>
    <property type="match status" value="1"/>
</dbReference>
<dbReference type="InterPro" id="IPR000330">
    <property type="entry name" value="SNF2_N"/>
</dbReference>
<dbReference type="GO" id="GO:0016787">
    <property type="term" value="F:hydrolase activity"/>
    <property type="evidence" value="ECO:0007669"/>
    <property type="project" value="UniProtKB-KW"/>
</dbReference>
<comment type="subcellular location">
    <subcellularLocation>
        <location evidence="1">Nucleus</location>
    </subcellularLocation>
</comment>
<feature type="region of interest" description="Disordered" evidence="13">
    <location>
        <begin position="22"/>
        <end position="46"/>
    </location>
</feature>
<dbReference type="SMART" id="SM00490">
    <property type="entry name" value="HELICc"/>
    <property type="match status" value="1"/>
</dbReference>
<dbReference type="PROSITE" id="PS51194">
    <property type="entry name" value="HELICASE_CTER"/>
    <property type="match status" value="1"/>
</dbReference>
<evidence type="ECO:0000256" key="4">
    <source>
        <dbReference type="ARBA" id="ARBA00022741"/>
    </source>
</evidence>
<accession>A0A1B6BYB9</accession>
<dbReference type="Gene3D" id="3.40.50.300">
    <property type="entry name" value="P-loop containing nucleotide triphosphate hydrolases"/>
    <property type="match status" value="1"/>
</dbReference>
<evidence type="ECO:0000313" key="16">
    <source>
        <dbReference type="EMBL" id="JAS06020.1"/>
    </source>
</evidence>
<feature type="domain" description="Helicase C-terminal" evidence="15">
    <location>
        <begin position="700"/>
        <end position="858"/>
    </location>
</feature>
<dbReference type="InterPro" id="IPR001650">
    <property type="entry name" value="Helicase_C-like"/>
</dbReference>
<dbReference type="GO" id="GO:0006325">
    <property type="term" value="P:chromatin organization"/>
    <property type="evidence" value="ECO:0007669"/>
    <property type="project" value="UniProtKB-KW"/>
</dbReference>
<dbReference type="InterPro" id="IPR049730">
    <property type="entry name" value="SNF2/RAD54-like_C"/>
</dbReference>
<comment type="similarity">
    <text evidence="2">Belongs to the SNF2/RAD54 helicase family.</text>
</comment>
<feature type="region of interest" description="Disordered" evidence="13">
    <location>
        <begin position="167"/>
        <end position="194"/>
    </location>
</feature>
<evidence type="ECO:0000256" key="2">
    <source>
        <dbReference type="ARBA" id="ARBA00007025"/>
    </source>
</evidence>
<dbReference type="SUPFAM" id="SSF52540">
    <property type="entry name" value="P-loop containing nucleoside triphosphate hydrolases"/>
    <property type="match status" value="2"/>
</dbReference>
<dbReference type="GO" id="GO:0005694">
    <property type="term" value="C:chromosome"/>
    <property type="evidence" value="ECO:0007669"/>
    <property type="project" value="UniProtKB-ARBA"/>
</dbReference>
<evidence type="ECO:0000256" key="9">
    <source>
        <dbReference type="ARBA" id="ARBA00023125"/>
    </source>
</evidence>
<evidence type="ECO:0000256" key="6">
    <source>
        <dbReference type="ARBA" id="ARBA00022806"/>
    </source>
</evidence>
<dbReference type="GO" id="GO:0003677">
    <property type="term" value="F:DNA binding"/>
    <property type="evidence" value="ECO:0007669"/>
    <property type="project" value="UniProtKB-KW"/>
</dbReference>
<feature type="compositionally biased region" description="Basic and acidic residues" evidence="13">
    <location>
        <begin position="173"/>
        <end position="182"/>
    </location>
</feature>
<dbReference type="SMART" id="SM00487">
    <property type="entry name" value="DEXDc"/>
    <property type="match status" value="1"/>
</dbReference>
<dbReference type="InterPro" id="IPR038718">
    <property type="entry name" value="SNF2-like_sf"/>
</dbReference>
<keyword evidence="8" id="KW-0156">Chromatin regulator</keyword>
<dbReference type="AlphaFoldDB" id="A0A1B6BYB9"/>
<dbReference type="InterPro" id="IPR014001">
    <property type="entry name" value="Helicase_ATP-bd"/>
</dbReference>
<dbReference type="EMBL" id="GEDC01031278">
    <property type="protein sequence ID" value="JAS06020.1"/>
    <property type="molecule type" value="Transcribed_RNA"/>
</dbReference>
<feature type="compositionally biased region" description="Basic residues" evidence="13">
    <location>
        <begin position="183"/>
        <end position="194"/>
    </location>
</feature>
<evidence type="ECO:0000256" key="10">
    <source>
        <dbReference type="ARBA" id="ARBA00023242"/>
    </source>
</evidence>
<evidence type="ECO:0000256" key="12">
    <source>
        <dbReference type="ARBA" id="ARBA00069890"/>
    </source>
</evidence>